<dbReference type="HOGENOM" id="CLU_726975_0_0_0"/>
<evidence type="ECO:0000313" key="3">
    <source>
        <dbReference type="EMBL" id="EAQ80318.1"/>
    </source>
</evidence>
<reference evidence="3 4" key="1">
    <citation type="submission" date="2006-02" db="EMBL/GenBank/DDBJ databases">
        <authorList>
            <person name="Amann R."/>
            <person name="Ferriera S."/>
            <person name="Johnson J."/>
            <person name="Kravitz S."/>
            <person name="Halpern A."/>
            <person name="Remington K."/>
            <person name="Beeson K."/>
            <person name="Tran B."/>
            <person name="Rogers Y.-H."/>
            <person name="Friedman R."/>
            <person name="Venter J.C."/>
        </authorList>
    </citation>
    <scope>NUCLEOTIDE SEQUENCE [LARGE SCALE GENOMIC DNA]</scope>
    <source>
        <strain evidence="3 4">DSM 3645</strain>
    </source>
</reference>
<proteinExistence type="predicted"/>
<feature type="transmembrane region" description="Helical" evidence="1">
    <location>
        <begin position="54"/>
        <end position="71"/>
    </location>
</feature>
<comment type="caution">
    <text evidence="3">The sequence shown here is derived from an EMBL/GenBank/DDBJ whole genome shotgun (WGS) entry which is preliminary data.</text>
</comment>
<feature type="domain" description="YcxB-like C-terminal" evidence="2">
    <location>
        <begin position="92"/>
        <end position="146"/>
    </location>
</feature>
<evidence type="ECO:0000313" key="4">
    <source>
        <dbReference type="Proteomes" id="UP000004358"/>
    </source>
</evidence>
<feature type="transmembrane region" description="Helical" evidence="1">
    <location>
        <begin position="247"/>
        <end position="272"/>
    </location>
</feature>
<accession>A3ZSP6</accession>
<sequence length="382" mass="42890">MDKVEFVQRPEDAWAIPSSRTPAQMKRAVWLVIIAGALTGIIGVIPAYVIGRPLLASTILILFGLILFKASRQLWNQVLLLRGESRLVRLRLTPNFVESSTDNGRERVAWAGIDGVTDTGDFLLIVQDEHRAYVIPRGAFASVGEMCQFAALAQQYREAAIRSPSHEIGLDDDRYFAKWTSVAGPSVTYQNMRADLAYVWEYGVDAKPRDSDWVRFQQLFSCLGLSMMLGLLIPNVLFLFPEFLRNGILVFALIFSAIFWYAGSIPLMCMAFEFKKRSMVQEKWLMQQTVTISPAGAIVHTPTLILCRSWKTYDRIIHGPTLICFPTDVGGADFLIPKSAFPSTEQAEHFAAEAVRWHEAAGKLPNENFPSNEMMEAELCDD</sequence>
<dbReference type="InterPro" id="IPR025588">
    <property type="entry name" value="YcxB-like_C"/>
</dbReference>
<keyword evidence="1" id="KW-0472">Membrane</keyword>
<dbReference type="OrthoDB" id="263431at2"/>
<name>A3ZSP6_9BACT</name>
<feature type="transmembrane region" description="Helical" evidence="1">
    <location>
        <begin position="219"/>
        <end position="241"/>
    </location>
</feature>
<dbReference type="EMBL" id="AANZ01000009">
    <property type="protein sequence ID" value="EAQ80318.1"/>
    <property type="molecule type" value="Genomic_DNA"/>
</dbReference>
<dbReference type="Proteomes" id="UP000004358">
    <property type="component" value="Unassembled WGS sequence"/>
</dbReference>
<evidence type="ECO:0000259" key="2">
    <source>
        <dbReference type="Pfam" id="PF14317"/>
    </source>
</evidence>
<dbReference type="Pfam" id="PF14317">
    <property type="entry name" value="YcxB"/>
    <property type="match status" value="1"/>
</dbReference>
<dbReference type="RefSeq" id="WP_002655747.1">
    <property type="nucleotide sequence ID" value="NZ_CH672377.1"/>
</dbReference>
<dbReference type="STRING" id="314230.DSM3645_10752"/>
<keyword evidence="1" id="KW-0812">Transmembrane</keyword>
<protein>
    <recommendedName>
        <fullName evidence="2">YcxB-like C-terminal domain-containing protein</fullName>
    </recommendedName>
</protein>
<evidence type="ECO:0000256" key="1">
    <source>
        <dbReference type="SAM" id="Phobius"/>
    </source>
</evidence>
<organism evidence="3 4">
    <name type="scientific">Blastopirellula marina DSM 3645</name>
    <dbReference type="NCBI Taxonomy" id="314230"/>
    <lineage>
        <taxon>Bacteria</taxon>
        <taxon>Pseudomonadati</taxon>
        <taxon>Planctomycetota</taxon>
        <taxon>Planctomycetia</taxon>
        <taxon>Pirellulales</taxon>
        <taxon>Pirellulaceae</taxon>
        <taxon>Blastopirellula</taxon>
    </lineage>
</organism>
<dbReference type="AlphaFoldDB" id="A3ZSP6"/>
<feature type="transmembrane region" description="Helical" evidence="1">
    <location>
        <begin position="28"/>
        <end position="48"/>
    </location>
</feature>
<keyword evidence="1" id="KW-1133">Transmembrane helix</keyword>
<gene>
    <name evidence="3" type="ORF">DSM3645_10752</name>
</gene>